<name>A0A814X323_9BILA</name>
<feature type="region of interest" description="Disordered" evidence="1">
    <location>
        <begin position="1"/>
        <end position="62"/>
    </location>
</feature>
<dbReference type="InterPro" id="IPR056564">
    <property type="entry name" value="Ig-like_KY"/>
</dbReference>
<dbReference type="Gene3D" id="3.10.620.30">
    <property type="match status" value="1"/>
</dbReference>
<dbReference type="AlphaFoldDB" id="A0A814X323"/>
<dbReference type="Proteomes" id="UP000663891">
    <property type="component" value="Unassembled WGS sequence"/>
</dbReference>
<evidence type="ECO:0000313" key="4">
    <source>
        <dbReference type="Proteomes" id="UP000663891"/>
    </source>
</evidence>
<accession>A0A814X323</accession>
<evidence type="ECO:0000259" key="2">
    <source>
        <dbReference type="SMART" id="SM00460"/>
    </source>
</evidence>
<dbReference type="Pfam" id="PF01841">
    <property type="entry name" value="Transglut_core"/>
    <property type="match status" value="1"/>
</dbReference>
<dbReference type="SMART" id="SM00460">
    <property type="entry name" value="TGc"/>
    <property type="match status" value="1"/>
</dbReference>
<dbReference type="InterPro" id="IPR038765">
    <property type="entry name" value="Papain-like_cys_pep_sf"/>
</dbReference>
<evidence type="ECO:0000313" key="3">
    <source>
        <dbReference type="EMBL" id="CAF1205985.1"/>
    </source>
</evidence>
<gene>
    <name evidence="3" type="ORF">VCS650_LOCUS25908</name>
</gene>
<dbReference type="PANTHER" id="PTHR46333:SF2">
    <property type="entry name" value="CYTOKINESIS PROTEIN 3"/>
    <property type="match status" value="1"/>
</dbReference>
<sequence>MVRGLNLKARTENNSSLVTPSSATKNEQLESGYGSTNSASEGSSGYRRNNTAKSRKQLRHTPIPMVDINRSKSVLHGTCQWDSTEHNNTKLQQLQSFNLDPINNYHRLKTANSQISIDATPFQKFIPNNKIYNNGNSKKLCSKTTNTSTEHSRKLHTPVKKDNDIVNYSDNWDSDYSDDWELEEDEKPKITAVMQPSPTESKIPDNSLNLIPSDPTAFEASFCHKRQAAIDNMSYQQAVDSWKAKGLHDVAKLINQLSSGKNLIDRAWIVFYWVSQNIEYDVEAYFSGNIHHQTAADIFASRKGVCDAFGTIFETLCTAVQIECKKISGYAKGYSFKMGQKSFTRTNHAWNVLRLEEHWYLVDSTWGAGHLDTNNHNQKELNSFYFLVPPEQMIYRHLPEDSQWQLLMSSISMDDFIHLPYVLPAFFEHNLDIVSPHHSNTALFNSNLGLSEVLVRAPSDVTLMGDIRESGSGKIETGSLIQYDTDRQQWQCLFAPKLSGSHTLTIFTRREIEALKSKNTENKYSCAIEFSLHVPSDAVKIKHFPLTYGLFTQCKCQIFEPLDDALKPGSKTTIHCRIPNAYCARLQLDGKWLSEDILKDGIFKRQITIPQREITISFQYLNGENKVNIHLLRNARDCSVRLLNLLGLSF</sequence>
<organism evidence="3 4">
    <name type="scientific">Adineta steineri</name>
    <dbReference type="NCBI Taxonomy" id="433720"/>
    <lineage>
        <taxon>Eukaryota</taxon>
        <taxon>Metazoa</taxon>
        <taxon>Spiralia</taxon>
        <taxon>Gnathifera</taxon>
        <taxon>Rotifera</taxon>
        <taxon>Eurotatoria</taxon>
        <taxon>Bdelloidea</taxon>
        <taxon>Adinetida</taxon>
        <taxon>Adinetidae</taxon>
        <taxon>Adineta</taxon>
    </lineage>
</organism>
<evidence type="ECO:0000256" key="1">
    <source>
        <dbReference type="SAM" id="MobiDB-lite"/>
    </source>
</evidence>
<feature type="compositionally biased region" description="Polar residues" evidence="1">
    <location>
        <begin position="33"/>
        <end position="52"/>
    </location>
</feature>
<feature type="domain" description="Transglutaminase-like" evidence="2">
    <location>
        <begin position="298"/>
        <end position="366"/>
    </location>
</feature>
<feature type="compositionally biased region" description="Polar residues" evidence="1">
    <location>
        <begin position="12"/>
        <end position="26"/>
    </location>
</feature>
<dbReference type="InterPro" id="IPR052557">
    <property type="entry name" value="CAP/Cytokinesis_protein"/>
</dbReference>
<proteinExistence type="predicted"/>
<dbReference type="InterPro" id="IPR002931">
    <property type="entry name" value="Transglutaminase-like"/>
</dbReference>
<dbReference type="GO" id="GO:0005737">
    <property type="term" value="C:cytoplasm"/>
    <property type="evidence" value="ECO:0007669"/>
    <property type="project" value="TreeGrafter"/>
</dbReference>
<dbReference type="EMBL" id="CAJNON010000339">
    <property type="protein sequence ID" value="CAF1205985.1"/>
    <property type="molecule type" value="Genomic_DNA"/>
</dbReference>
<dbReference type="OrthoDB" id="6129702at2759"/>
<dbReference type="PANTHER" id="PTHR46333">
    <property type="entry name" value="CYTOKINESIS PROTEIN 3"/>
    <property type="match status" value="1"/>
</dbReference>
<dbReference type="SUPFAM" id="SSF54001">
    <property type="entry name" value="Cysteine proteinases"/>
    <property type="match status" value="1"/>
</dbReference>
<dbReference type="Pfam" id="PF23265">
    <property type="entry name" value="Ig-like_KY"/>
    <property type="match status" value="1"/>
</dbReference>
<comment type="caution">
    <text evidence="3">The sequence shown here is derived from an EMBL/GenBank/DDBJ whole genome shotgun (WGS) entry which is preliminary data.</text>
</comment>
<protein>
    <recommendedName>
        <fullName evidence="2">Transglutaminase-like domain-containing protein</fullName>
    </recommendedName>
</protein>
<reference evidence="3" key="1">
    <citation type="submission" date="2021-02" db="EMBL/GenBank/DDBJ databases">
        <authorList>
            <person name="Nowell W R."/>
        </authorList>
    </citation>
    <scope>NUCLEOTIDE SEQUENCE</scope>
</reference>